<dbReference type="EMBL" id="AP012029">
    <property type="protein sequence ID" value="BAJ63446.1"/>
    <property type="molecule type" value="Genomic_DNA"/>
</dbReference>
<accession>E8N4T2</accession>
<dbReference type="AlphaFoldDB" id="E8N4T2"/>
<keyword evidence="6" id="KW-0548">Nucleotidyltransferase</keyword>
<dbReference type="Pfam" id="PF01743">
    <property type="entry name" value="PolyA_pol"/>
    <property type="match status" value="1"/>
</dbReference>
<evidence type="ECO:0000259" key="13">
    <source>
        <dbReference type="Pfam" id="PF12627"/>
    </source>
</evidence>
<protein>
    <submittedName>
        <fullName evidence="15">tRNA nucleotidyltransferase</fullName>
    </submittedName>
</protein>
<keyword evidence="4 11" id="KW-0808">Transferase</keyword>
<dbReference type="InterPro" id="IPR002646">
    <property type="entry name" value="PolA_pol_head_dom"/>
</dbReference>
<dbReference type="InterPro" id="IPR050124">
    <property type="entry name" value="tRNA_CCA-adding_enzyme"/>
</dbReference>
<comment type="similarity">
    <text evidence="2 11">Belongs to the tRNA nucleotidyltransferase/poly(A) polymerase family.</text>
</comment>
<evidence type="ECO:0000256" key="8">
    <source>
        <dbReference type="ARBA" id="ARBA00022741"/>
    </source>
</evidence>
<dbReference type="PANTHER" id="PTHR47545:SF2">
    <property type="entry name" value="CC-ADDING TRNA NUCLEOTIDYLTRANSFERASE"/>
    <property type="match status" value="1"/>
</dbReference>
<dbReference type="eggNOG" id="COG0617">
    <property type="taxonomic scope" value="Bacteria"/>
</dbReference>
<dbReference type="GO" id="GO:0008033">
    <property type="term" value="P:tRNA processing"/>
    <property type="evidence" value="ECO:0007669"/>
    <property type="project" value="UniProtKB-KW"/>
</dbReference>
<dbReference type="GO" id="GO:0046872">
    <property type="term" value="F:metal ion binding"/>
    <property type="evidence" value="ECO:0007669"/>
    <property type="project" value="UniProtKB-KW"/>
</dbReference>
<keyword evidence="5" id="KW-0819">tRNA processing</keyword>
<dbReference type="SUPFAM" id="SSF81301">
    <property type="entry name" value="Nucleotidyltransferase"/>
    <property type="match status" value="1"/>
</dbReference>
<keyword evidence="8" id="KW-0547">Nucleotide-binding</keyword>
<sequence length="509" mass="57799">MIQPFSSDLKRILQVVSRASDDVPVYLVGGAVRDHLLGVESHDLDFCLNASPIPLARRVANALNAGFFLLDEQRETVRVVVHEPDGSINYLDFARFREDSLVEDLWKRDFTINAMALPVQEDSILLQLIDPCGGLQDLRDKRLKACSDSAFEDDPVRVLRLIRFAQKLRFHIDPQTLQDARSSVPSLERVSAERKRDEIFQILESPGARVGVDLLDRLKVLPVVFPELEKLKGVKQSTPHVHDVWRHTLETVSRLEILLNVLAEDLSEQSPAGMMVAQASLWLGRYREQFHAHLNRRLNPLRLLRGLTFFCALFHDVGKPDTAFQDKEGRIRFFGHEELSASLAVSRAQALALSHDEVEHIQKVITGHMRIHWLVSEGQPPSPRAIYRFFRDLGEAGVDVCLLSLSDLWATYSHTLTQEQWVSELKVCRALLEAKWEKENILITPPVLIKGGELIRELGLQPGPLIGQTLEAIREAQVEGMVLDKQSALAFAREWINKSFPQQKEERET</sequence>
<dbReference type="InParanoid" id="E8N4T2"/>
<dbReference type="Pfam" id="PF12627">
    <property type="entry name" value="PolyA_pol_RNAbd"/>
    <property type="match status" value="1"/>
</dbReference>
<proteinExistence type="inferred from homology"/>
<dbReference type="GO" id="GO:0016779">
    <property type="term" value="F:nucleotidyltransferase activity"/>
    <property type="evidence" value="ECO:0007669"/>
    <property type="project" value="UniProtKB-KW"/>
</dbReference>
<dbReference type="RefSeq" id="WP_013559828.1">
    <property type="nucleotide sequence ID" value="NC_014960.1"/>
</dbReference>
<reference evidence="15 16" key="1">
    <citation type="submission" date="2010-12" db="EMBL/GenBank/DDBJ databases">
        <title>Whole genome sequence of Anaerolinea thermophila UNI-1.</title>
        <authorList>
            <person name="Narita-Yamada S."/>
            <person name="Kishi E."/>
            <person name="Watanabe Y."/>
            <person name="Takasaki K."/>
            <person name="Ankai A."/>
            <person name="Oguchi A."/>
            <person name="Fukui S."/>
            <person name="Takahashi M."/>
            <person name="Yashiro I."/>
            <person name="Hosoyama A."/>
            <person name="Sekiguchi Y."/>
            <person name="Hanada S."/>
            <person name="Fujita N."/>
        </authorList>
    </citation>
    <scope>NUCLEOTIDE SEQUENCE [LARGE SCALE GENOMIC DNA]</scope>
    <source>
        <strain evidence="16">DSM 14523 / JCM 11388 / NBRC 100420 / UNI-1</strain>
    </source>
</reference>
<dbReference type="SUPFAM" id="SSF81891">
    <property type="entry name" value="Poly A polymerase C-terminal region-like"/>
    <property type="match status" value="1"/>
</dbReference>
<gene>
    <name evidence="15" type="ordered locus">ANT_14180</name>
</gene>
<keyword evidence="16" id="KW-1185">Reference proteome</keyword>
<evidence type="ECO:0000256" key="4">
    <source>
        <dbReference type="ARBA" id="ARBA00022679"/>
    </source>
</evidence>
<dbReference type="InterPro" id="IPR032828">
    <property type="entry name" value="PolyA_RNA-bd"/>
</dbReference>
<evidence type="ECO:0000256" key="7">
    <source>
        <dbReference type="ARBA" id="ARBA00022723"/>
    </source>
</evidence>
<dbReference type="InterPro" id="IPR043519">
    <property type="entry name" value="NT_sf"/>
</dbReference>
<organism evidence="15 16">
    <name type="scientific">Anaerolinea thermophila (strain DSM 14523 / JCM 11388 / NBRC 100420 / UNI-1)</name>
    <dbReference type="NCBI Taxonomy" id="926569"/>
    <lineage>
        <taxon>Bacteria</taxon>
        <taxon>Bacillati</taxon>
        <taxon>Chloroflexota</taxon>
        <taxon>Anaerolineae</taxon>
        <taxon>Anaerolineales</taxon>
        <taxon>Anaerolineaceae</taxon>
        <taxon>Anaerolinea</taxon>
    </lineage>
</organism>
<dbReference type="Gene3D" id="1.10.3090.10">
    <property type="entry name" value="cca-adding enzyme, domain 2"/>
    <property type="match status" value="1"/>
</dbReference>
<evidence type="ECO:0000256" key="10">
    <source>
        <dbReference type="ARBA" id="ARBA00022884"/>
    </source>
</evidence>
<dbReference type="KEGG" id="atm:ANT_14180"/>
<keyword evidence="10 11" id="KW-0694">RNA-binding</keyword>
<evidence type="ECO:0000313" key="16">
    <source>
        <dbReference type="Proteomes" id="UP000008922"/>
    </source>
</evidence>
<evidence type="ECO:0000313" key="15">
    <source>
        <dbReference type="EMBL" id="BAJ63446.1"/>
    </source>
</evidence>
<dbReference type="GO" id="GO:0000049">
    <property type="term" value="F:tRNA binding"/>
    <property type="evidence" value="ECO:0007669"/>
    <property type="project" value="UniProtKB-KW"/>
</dbReference>
<dbReference type="Pfam" id="PF13735">
    <property type="entry name" value="tRNA_NucTran2_2"/>
    <property type="match status" value="1"/>
</dbReference>
<evidence type="ECO:0000256" key="5">
    <source>
        <dbReference type="ARBA" id="ARBA00022694"/>
    </source>
</evidence>
<dbReference type="PANTHER" id="PTHR47545">
    <property type="entry name" value="MULTIFUNCTIONAL CCA PROTEIN"/>
    <property type="match status" value="1"/>
</dbReference>
<evidence type="ECO:0000259" key="14">
    <source>
        <dbReference type="Pfam" id="PF13735"/>
    </source>
</evidence>
<evidence type="ECO:0000256" key="11">
    <source>
        <dbReference type="RuleBase" id="RU003953"/>
    </source>
</evidence>
<comment type="cofactor">
    <cofactor evidence="1">
        <name>Mg(2+)</name>
        <dbReference type="ChEBI" id="CHEBI:18420"/>
    </cofactor>
</comment>
<dbReference type="CDD" id="cd05398">
    <property type="entry name" value="NT_ClassII-CCAase"/>
    <property type="match status" value="1"/>
</dbReference>
<evidence type="ECO:0000259" key="12">
    <source>
        <dbReference type="Pfam" id="PF01743"/>
    </source>
</evidence>
<dbReference type="InterPro" id="IPR032810">
    <property type="entry name" value="CCA-adding_enz_C"/>
</dbReference>
<dbReference type="GO" id="GO:0000166">
    <property type="term" value="F:nucleotide binding"/>
    <property type="evidence" value="ECO:0007669"/>
    <property type="project" value="UniProtKB-KW"/>
</dbReference>
<dbReference type="Proteomes" id="UP000008922">
    <property type="component" value="Chromosome"/>
</dbReference>
<name>E8N4T2_ANATU</name>
<evidence type="ECO:0000256" key="6">
    <source>
        <dbReference type="ARBA" id="ARBA00022695"/>
    </source>
</evidence>
<evidence type="ECO:0000256" key="9">
    <source>
        <dbReference type="ARBA" id="ARBA00022842"/>
    </source>
</evidence>
<keyword evidence="9" id="KW-0460">Magnesium</keyword>
<feature type="domain" description="Poly A polymerase head" evidence="12">
    <location>
        <begin position="25"/>
        <end position="143"/>
    </location>
</feature>
<dbReference type="HOGENOM" id="CLU_015961_6_2_0"/>
<keyword evidence="7" id="KW-0479">Metal-binding</keyword>
<dbReference type="OrthoDB" id="9805698at2"/>
<evidence type="ECO:0000256" key="1">
    <source>
        <dbReference type="ARBA" id="ARBA00001946"/>
    </source>
</evidence>
<keyword evidence="3" id="KW-0820">tRNA-binding</keyword>
<evidence type="ECO:0000256" key="2">
    <source>
        <dbReference type="ARBA" id="ARBA00007265"/>
    </source>
</evidence>
<evidence type="ECO:0000256" key="3">
    <source>
        <dbReference type="ARBA" id="ARBA00022555"/>
    </source>
</evidence>
<feature type="domain" description="tRNA nucleotidyltransferase/poly(A) polymerase RNA and SrmB- binding" evidence="13">
    <location>
        <begin position="170"/>
        <end position="230"/>
    </location>
</feature>
<dbReference type="Gene3D" id="3.30.460.10">
    <property type="entry name" value="Beta Polymerase, domain 2"/>
    <property type="match status" value="1"/>
</dbReference>
<feature type="domain" description="CCA-adding enzyme C-terminal" evidence="14">
    <location>
        <begin position="432"/>
        <end position="489"/>
    </location>
</feature>
<dbReference type="STRING" id="926569.ANT_14180"/>